<reference evidence="1 2" key="1">
    <citation type="submission" date="2010-12" db="EMBL/GenBank/DDBJ databases">
        <title>The Genome Sequence of Coprobacillus sp. strain 29_1.</title>
        <authorList>
            <consortium name="The Broad Institute Genome Sequencing Platform"/>
            <person name="Earl A."/>
            <person name="Ward D."/>
            <person name="Feldgarden M."/>
            <person name="Gevers D."/>
            <person name="Daigneault M."/>
            <person name="Sibley C.D."/>
            <person name="White A."/>
            <person name="Strauss J."/>
            <person name="Allen-Vercoe E."/>
            <person name="Young S.K."/>
            <person name="Zeng Q."/>
            <person name="Gargeya S."/>
            <person name="Fitzgerald M."/>
            <person name="Haas B."/>
            <person name="Abouelleil A."/>
            <person name="Alvarado L."/>
            <person name="Arachchi H.M."/>
            <person name="Berlin A."/>
            <person name="Brown A."/>
            <person name="Chapman S.B."/>
            <person name="Chen Z."/>
            <person name="Dunbar C."/>
            <person name="Freedman E."/>
            <person name="Gearin G."/>
            <person name="Gellesch M."/>
            <person name="Goldberg J."/>
            <person name="Griggs A."/>
            <person name="Gujja S."/>
            <person name="Heilman E."/>
            <person name="Heiman D."/>
            <person name="Howarth C."/>
            <person name="Larson L."/>
            <person name="Lui A."/>
            <person name="MacDonald P.J.P."/>
            <person name="Mehta T."/>
            <person name="Montmayeur A."/>
            <person name="Murphy C."/>
            <person name="Neiman D."/>
            <person name="Pearson M."/>
            <person name="Priest M."/>
            <person name="Roberts A."/>
            <person name="Saif S."/>
            <person name="Shea T."/>
            <person name="Shenoy N."/>
            <person name="Sisk P."/>
            <person name="Stolte C."/>
            <person name="Sykes S."/>
            <person name="White J."/>
            <person name="Yandava C."/>
            <person name="Nusbaum C."/>
            <person name="Birren B."/>
        </authorList>
    </citation>
    <scope>NUCLEOTIDE SEQUENCE [LARGE SCALE GENOMIC DNA]</scope>
    <source>
        <strain evidence="1 2">29_1</strain>
    </source>
</reference>
<dbReference type="AlphaFoldDB" id="E7GDH0"/>
<organism evidence="1 2">
    <name type="scientific">Coprobacillus cateniformis</name>
    <dbReference type="NCBI Taxonomy" id="100884"/>
    <lineage>
        <taxon>Bacteria</taxon>
        <taxon>Bacillati</taxon>
        <taxon>Bacillota</taxon>
        <taxon>Erysipelotrichia</taxon>
        <taxon>Erysipelotrichales</taxon>
        <taxon>Coprobacillaceae</taxon>
        <taxon>Coprobacillus</taxon>
    </lineage>
</organism>
<dbReference type="OrthoDB" id="1644727at2"/>
<evidence type="ECO:0000313" key="2">
    <source>
        <dbReference type="Proteomes" id="UP000003157"/>
    </source>
</evidence>
<evidence type="ECO:0000313" key="1">
    <source>
        <dbReference type="EMBL" id="EFW04021.1"/>
    </source>
</evidence>
<keyword evidence="2" id="KW-1185">Reference proteome</keyword>
<dbReference type="STRING" id="100884.GCA_000269565_00465"/>
<sequence>MHIYNYKQNSQSPHHILDPDYTYHTSYEAEILYHFFKNLIIPQNINTMASIYIEYQVLPFLFEKYPFIYQKISPYILKEIMQYLDFGNANLYTNQTNMFFIIMFDVTSEQINTAFLNLKKHLIQKNFLYKNHNCQFDIKCGVYFSHTYIHPFEFYKCAQEQFNNTLKHEEIMISIKELSL</sequence>
<dbReference type="Proteomes" id="UP000003157">
    <property type="component" value="Unassembled WGS sequence"/>
</dbReference>
<proteinExistence type="predicted"/>
<dbReference type="GeneID" id="78228375"/>
<name>E7GDH0_9FIRM</name>
<protein>
    <recommendedName>
        <fullName evidence="3">GGDEF domain-containing protein</fullName>
    </recommendedName>
</protein>
<dbReference type="RefSeq" id="WP_008789900.1">
    <property type="nucleotide sequence ID" value="NZ_AKCB01000001.1"/>
</dbReference>
<dbReference type="HOGENOM" id="CLU_1493807_0_0_9"/>
<evidence type="ECO:0008006" key="3">
    <source>
        <dbReference type="Google" id="ProtNLM"/>
    </source>
</evidence>
<gene>
    <name evidence="1" type="ORF">HMPREF9488_02813</name>
</gene>
<dbReference type="EMBL" id="ADKX01000041">
    <property type="protein sequence ID" value="EFW04021.1"/>
    <property type="molecule type" value="Genomic_DNA"/>
</dbReference>
<dbReference type="eggNOG" id="ENOG50342TK">
    <property type="taxonomic scope" value="Bacteria"/>
</dbReference>
<comment type="caution">
    <text evidence="1">The sequence shown here is derived from an EMBL/GenBank/DDBJ whole genome shotgun (WGS) entry which is preliminary data.</text>
</comment>
<accession>E7GDH0</accession>